<dbReference type="CDD" id="cd14134">
    <property type="entry name" value="PKc_CLK"/>
    <property type="match status" value="1"/>
</dbReference>
<dbReference type="Gene3D" id="3.30.200.20">
    <property type="entry name" value="Phosphorylase Kinase, domain 1"/>
    <property type="match status" value="1"/>
</dbReference>
<protein>
    <submittedName>
        <fullName evidence="16">Exostosin-1b</fullName>
    </submittedName>
</protein>
<dbReference type="STRING" id="6335.A0A0V1LT02"/>
<dbReference type="SUPFAM" id="SSF56112">
    <property type="entry name" value="Protein kinase-like (PK-like)"/>
    <property type="match status" value="1"/>
</dbReference>
<dbReference type="Pfam" id="PF00069">
    <property type="entry name" value="Pkinase"/>
    <property type="match status" value="1"/>
</dbReference>
<dbReference type="GO" id="GO:0016757">
    <property type="term" value="F:glycosyltransferase activity"/>
    <property type="evidence" value="ECO:0007669"/>
    <property type="project" value="InterPro"/>
</dbReference>
<evidence type="ECO:0000256" key="11">
    <source>
        <dbReference type="ARBA" id="ARBA00037966"/>
    </source>
</evidence>
<dbReference type="Gene3D" id="3.90.550.10">
    <property type="entry name" value="Spore Coat Polysaccharide Biosynthesis Protein SpsA, Chain A"/>
    <property type="match status" value="1"/>
</dbReference>
<dbReference type="GO" id="GO:0005789">
    <property type="term" value="C:endoplasmic reticulum membrane"/>
    <property type="evidence" value="ECO:0007669"/>
    <property type="project" value="UniProtKB-SubCell"/>
</dbReference>
<evidence type="ECO:0000256" key="10">
    <source>
        <dbReference type="ARBA" id="ARBA00023157"/>
    </source>
</evidence>
<keyword evidence="17" id="KW-1185">Reference proteome</keyword>
<keyword evidence="3" id="KW-0723">Serine/threonine-protein kinase</keyword>
<feature type="region of interest" description="Disordered" evidence="14">
    <location>
        <begin position="1406"/>
        <end position="1444"/>
    </location>
</feature>
<dbReference type="InterPro" id="IPR018376">
    <property type="entry name" value="Enoyl-CoA_hyd/isom_CS"/>
</dbReference>
<keyword evidence="8 12" id="KW-0067">ATP-binding</keyword>
<feature type="domain" description="Protein kinase" evidence="15">
    <location>
        <begin position="1747"/>
        <end position="2061"/>
    </location>
</feature>
<dbReference type="GO" id="GO:1901135">
    <property type="term" value="P:carbohydrate derivative metabolic process"/>
    <property type="evidence" value="ECO:0007669"/>
    <property type="project" value="UniProtKB-ARBA"/>
</dbReference>
<dbReference type="PROSITE" id="PS00107">
    <property type="entry name" value="PROTEIN_KINASE_ATP"/>
    <property type="match status" value="1"/>
</dbReference>
<reference evidence="16 17" key="1">
    <citation type="submission" date="2015-05" db="EMBL/GenBank/DDBJ databases">
        <title>Evolution of Trichinella species and genotypes.</title>
        <authorList>
            <person name="Korhonen P.K."/>
            <person name="Edoardo P."/>
            <person name="Giuseppe L.R."/>
            <person name="Gasser R.B."/>
        </authorList>
    </citation>
    <scope>NUCLEOTIDE SEQUENCE [LARGE SCALE GENOMIC DNA]</scope>
    <source>
        <strain evidence="16">ISS10</strain>
    </source>
</reference>
<evidence type="ECO:0000256" key="2">
    <source>
        <dbReference type="ARBA" id="ARBA00010271"/>
    </source>
</evidence>
<sequence length="2107" mass="242384">MSSAIFRSLVYIRRQFCDYGVKPLVREEHYLNNQVKRLVLQNPAKRNSLSLAMLTSLKERLEASALEEELRAVIIAADPPVFSAGHEFTELTDNNKDESRAALIQLCTNVMKVIQSLSVPVIGEVRGIAAAAGCQLATSCDVLIAAENAKFSCSGIKVGLFCSTPSVPLSRVLPRKFAFNMLFTGDVVTAREALQHGLVTMLVAEENLKEETLKYAEKFCSLSKPALALGKRFFYSQIELPLDKAYREAELVAAENLRYPDAQEGIRAFLEKRKPRCFKLIATLTELLYLAERRCLQFLSFCIVLLNIFKHPKTSPLSDRNFSENAQSYAENVSLNSEIWHSIYENYSSFIGDDHSEGGGISRQCTMSNCFNYSRCIDRPFKVYIYPDISNFDEESKTSASYRKILQILRQSKYFTDDPDQACLFVLSYDTLSRDSLSAEYVENMNAKIKSLPKNLWNNGMNHLIFNLYSGTWPDYDLTELGFEPGQAILAKASFSTRHYRSHFDISLALFHDILPLRGLNATDVENVDLNWPRSNWSYTLVFKGKRYVFGIGSETRNALYHLHNAKDIIMLTTCKHGKDWMKNQDERCSIDNDLYDNWNYEELMANSKFCLVPRGRRLGSFRFLEALEKGCIPVILSNDWVLPFSEVIDWDQAVVRGDERTLFQLPSLLRAYPESVILRMRQQARHLYRLYFASVEKIVYTTLQVEGLMLFIKLISFRLYGNFCSNRIKIVEERVQPWAACDHSIWNWAPMGARYYSTNFSLLPMDFLNKDHSIFNDTFIAIIHCSEHFEREHILQLVQNISSSSRMEKVVIFCSSDNLHSEHAEVKPLLNVSEMFKFINQQSSRAVFCFSDKVYVNTDEVDYAMTLWDEFPHRLVGFSALNSQYDPLENQWRLVEPNVKGYHSLMTSDAVLFHKYYSLVILEPPLREASVQLNEHPICWDILLNFFVSDMIDLPPLLVDSQSSLLWFSSVKTMLSSLKQRQQCLNRLIISAGYSPFIESSLRFQLNSSTISNRKEINFGKLILAWLLFKKRPTLLHSTVGDRSCCFENAFANGKGINQEGHFMDVSCIEYCKSRSGEKWIQLKSGTSFMSQNSSLDNNNSQRRSSSCISQHELLNRTRRKCVGSELSISDTPCRSNLERKRHYHDDEEDDSSSDRRRFRRRRQDSYSSRSRSSDHRRTRRRSECRRKFSHRNGYHHHRSRKHRRSRSRSRRKYRKSYSNRKRDRYSRRARRRSYSSYTSSSSYEVSFKPTVNMFVVLRFYTGDFPEVLEHVFIERRGCLSIFAVTWCIEPDLGGCLMLIAGVVIFSIIVHPSFSPSSLKADWWCGRSWLLWSGWALAGGIGRINSLYTHTALVYTKLIVDRKLSPCLDSGAVQTSGHRISLDSPVENRLPQAAVVDGYLHHFPQQQHNQRQQQQQQQHPHQKYQQQHHHHHHHHHHLQQPLRRRRRLGWEVYGHPLLKELQSFADTLRDLDGSTVSVQRRAGPSPPMPLNAAANATVQHAPIPPPRRRRRTIAVVPVSLSRSDPSLYVVDFPVQASSGEVVDNGGKGAEEVAGAEVALSAMLDRFAIFEPASGVVQQVQPTTSLQKKDSKGGGKNVYYQYPCPFSRPNILAEAVDVVPPPPPPPPSTDGVATLVAAAAPEQEVKAPLLPVASALSNQQQQQQQQQSSPPVVEQDTLHIRQKRRICDAHVHRMLNCHHNRNTAILAFDRSFWEIIDTRCHDAYHIVQRSESRRSSDDGLIRDDKHDEVIKTLGEGTFGRVVQVRDHENEQSEPLALKIIKNVDKYREAAKLEVNVLKKLMEKDPAGNFLCIHLVHHFNYFGHMCLVFPMMGLSVFDFLKANNYYPYPMHQVRHIAYQLCYAVNFMHQNHLTHTDLKPENLLFVHPEYDIKIDMKRNKEYRIIRDTSVRVIDFGSATFDHEHHSTIVSTRHYRAPEVILELGWSHPCDVWSIGCIIFELLLGTTLFQTHENLEHLAMMERILGPLPYRMCRKTNVSRKIIFQDTLFLSRAFRLGHKTSFWTRYLLAGDVEHEEIFDIVSCMLEYEPSQRIKLADSLEHRFFHRLPENQKLHKSSSGRSQTVSDFSGSLKGCCSTSTLLSEEFSSVAD</sequence>
<keyword evidence="6 12" id="KW-0547">Nucleotide-binding</keyword>
<dbReference type="SMART" id="SM00220">
    <property type="entry name" value="S_TKc"/>
    <property type="match status" value="1"/>
</dbReference>
<dbReference type="GO" id="GO:0004674">
    <property type="term" value="F:protein serine/threonine kinase activity"/>
    <property type="evidence" value="ECO:0007669"/>
    <property type="project" value="UniProtKB-KW"/>
</dbReference>
<dbReference type="PANTHER" id="PTHR45646">
    <property type="entry name" value="SERINE/THREONINE-PROTEIN KINASE DOA-RELATED"/>
    <property type="match status" value="1"/>
</dbReference>
<feature type="compositionally biased region" description="Basic residues" evidence="14">
    <location>
        <begin position="1421"/>
        <end position="1444"/>
    </location>
</feature>
<comment type="similarity">
    <text evidence="2">Belongs to the glycosyltransferase 47 family.</text>
</comment>
<evidence type="ECO:0000256" key="5">
    <source>
        <dbReference type="ARBA" id="ARBA00022692"/>
    </source>
</evidence>
<dbReference type="PROSITE" id="PS00108">
    <property type="entry name" value="PROTEIN_KINASE_ST"/>
    <property type="match status" value="1"/>
</dbReference>
<dbReference type="GO" id="GO:0005634">
    <property type="term" value="C:nucleus"/>
    <property type="evidence" value="ECO:0007669"/>
    <property type="project" value="TreeGrafter"/>
</dbReference>
<evidence type="ECO:0000256" key="7">
    <source>
        <dbReference type="ARBA" id="ARBA00022777"/>
    </source>
</evidence>
<dbReference type="InterPro" id="IPR029045">
    <property type="entry name" value="ClpP/crotonase-like_dom_sf"/>
</dbReference>
<keyword evidence="10" id="KW-1015">Disulfide bond</keyword>
<comment type="subcellular location">
    <subcellularLocation>
        <location evidence="1">Endoplasmic reticulum membrane</location>
        <topology evidence="1">Single-pass type II membrane protein</topology>
    </subcellularLocation>
</comment>
<feature type="region of interest" description="Disordered" evidence="14">
    <location>
        <begin position="1656"/>
        <end position="1676"/>
    </location>
</feature>
<evidence type="ECO:0000256" key="6">
    <source>
        <dbReference type="ARBA" id="ARBA00022741"/>
    </source>
</evidence>
<dbReference type="Proteomes" id="UP000054721">
    <property type="component" value="Unassembled WGS sequence"/>
</dbReference>
<evidence type="ECO:0000256" key="14">
    <source>
        <dbReference type="SAM" id="MobiDB-lite"/>
    </source>
</evidence>
<dbReference type="InterPro" id="IPR015338">
    <property type="entry name" value="GT64_dom"/>
</dbReference>
<dbReference type="InterPro" id="IPR011009">
    <property type="entry name" value="Kinase-like_dom_sf"/>
</dbReference>
<feature type="region of interest" description="Disordered" evidence="14">
    <location>
        <begin position="1144"/>
        <end position="1235"/>
    </location>
</feature>
<feature type="compositionally biased region" description="Basic residues" evidence="14">
    <location>
        <begin position="1176"/>
        <end position="1235"/>
    </location>
</feature>
<organism evidence="16 17">
    <name type="scientific">Trichinella nativa</name>
    <dbReference type="NCBI Taxonomy" id="6335"/>
    <lineage>
        <taxon>Eukaryota</taxon>
        <taxon>Metazoa</taxon>
        <taxon>Ecdysozoa</taxon>
        <taxon>Nematoda</taxon>
        <taxon>Enoplea</taxon>
        <taxon>Dorylaimia</taxon>
        <taxon>Trichinellida</taxon>
        <taxon>Trichinellidae</taxon>
        <taxon>Trichinella</taxon>
    </lineage>
</organism>
<dbReference type="OrthoDB" id="1924787at2759"/>
<dbReference type="Gene3D" id="3.90.226.10">
    <property type="entry name" value="2-enoyl-CoA Hydratase, Chain A, domain 1"/>
    <property type="match status" value="1"/>
</dbReference>
<comment type="similarity">
    <text evidence="13">Belongs to the enoyl-CoA hydratase/isomerase family.</text>
</comment>
<accession>A0A0V1LT02</accession>
<dbReference type="InterPro" id="IPR017441">
    <property type="entry name" value="Protein_kinase_ATP_BS"/>
</dbReference>
<evidence type="ECO:0000256" key="8">
    <source>
        <dbReference type="ARBA" id="ARBA00022840"/>
    </source>
</evidence>
<dbReference type="Gene3D" id="1.10.510.10">
    <property type="entry name" value="Transferase(Phosphotransferase) domain 1"/>
    <property type="match status" value="1"/>
</dbReference>
<evidence type="ECO:0000313" key="17">
    <source>
        <dbReference type="Proteomes" id="UP000054721"/>
    </source>
</evidence>
<feature type="binding site" evidence="12">
    <location>
        <position position="1778"/>
    </location>
    <ligand>
        <name>ATP</name>
        <dbReference type="ChEBI" id="CHEBI:30616"/>
    </ligand>
</feature>
<dbReference type="GO" id="GO:0043484">
    <property type="term" value="P:regulation of RNA splicing"/>
    <property type="evidence" value="ECO:0007669"/>
    <property type="project" value="TreeGrafter"/>
</dbReference>
<evidence type="ECO:0000256" key="3">
    <source>
        <dbReference type="ARBA" id="ARBA00022527"/>
    </source>
</evidence>
<dbReference type="InterPro" id="IPR001753">
    <property type="entry name" value="Enoyl-CoA_hydra/iso"/>
</dbReference>
<keyword evidence="9" id="KW-0472">Membrane</keyword>
<keyword evidence="4" id="KW-0808">Transferase</keyword>
<proteinExistence type="inferred from homology"/>
<comment type="caution">
    <text evidence="16">The sequence shown here is derived from an EMBL/GenBank/DDBJ whole genome shotgun (WGS) entry which is preliminary data.</text>
</comment>
<keyword evidence="5" id="KW-0812">Transmembrane</keyword>
<dbReference type="InterPro" id="IPR014748">
    <property type="entry name" value="Enoyl-CoA_hydra_C"/>
</dbReference>
<dbReference type="PANTHER" id="PTHR45646:SF11">
    <property type="entry name" value="SERINE_THREONINE-PROTEIN KINASE DOA"/>
    <property type="match status" value="1"/>
</dbReference>
<dbReference type="InterPro" id="IPR029044">
    <property type="entry name" value="Nucleotide-diphossugar_trans"/>
</dbReference>
<dbReference type="Gene3D" id="1.10.12.10">
    <property type="entry name" value="Lyase 2-enoyl-coa Hydratase, Chain A, domain 2"/>
    <property type="match status" value="1"/>
</dbReference>
<name>A0A0V1LT02_9BILA</name>
<dbReference type="InterPro" id="IPR040911">
    <property type="entry name" value="Exostosin_GT47"/>
</dbReference>
<dbReference type="PROSITE" id="PS00166">
    <property type="entry name" value="ENOYL_COA_HYDRATASE"/>
    <property type="match status" value="1"/>
</dbReference>
<dbReference type="InterPro" id="IPR000719">
    <property type="entry name" value="Prot_kinase_dom"/>
</dbReference>
<evidence type="ECO:0000313" key="16">
    <source>
        <dbReference type="EMBL" id="KRZ62655.1"/>
    </source>
</evidence>
<gene>
    <name evidence="16" type="primary">ext1b</name>
    <name evidence="16" type="ORF">T02_13247</name>
</gene>
<keyword evidence="9" id="KW-1133">Transmembrane helix</keyword>
<dbReference type="InterPro" id="IPR051175">
    <property type="entry name" value="CLK_kinases"/>
</dbReference>
<dbReference type="EMBL" id="JYDW01000007">
    <property type="protein sequence ID" value="KRZ62655.1"/>
    <property type="molecule type" value="Genomic_DNA"/>
</dbReference>
<evidence type="ECO:0000256" key="13">
    <source>
        <dbReference type="RuleBase" id="RU003707"/>
    </source>
</evidence>
<dbReference type="Pfam" id="PF00378">
    <property type="entry name" value="ECH_1"/>
    <property type="match status" value="1"/>
</dbReference>
<dbReference type="CDD" id="cd06558">
    <property type="entry name" value="crotonase-like"/>
    <property type="match status" value="1"/>
</dbReference>
<dbReference type="PROSITE" id="PS50011">
    <property type="entry name" value="PROTEIN_KINASE_DOM"/>
    <property type="match status" value="1"/>
</dbReference>
<dbReference type="SUPFAM" id="SSF52096">
    <property type="entry name" value="ClpP/crotonase"/>
    <property type="match status" value="1"/>
</dbReference>
<evidence type="ECO:0000256" key="12">
    <source>
        <dbReference type="PROSITE-ProRule" id="PRU10141"/>
    </source>
</evidence>
<dbReference type="Pfam" id="PF03016">
    <property type="entry name" value="Exostosin_GT47"/>
    <property type="match status" value="1"/>
</dbReference>
<keyword evidence="7" id="KW-0418">Kinase</keyword>
<dbReference type="Pfam" id="PF09258">
    <property type="entry name" value="Glyco_transf_64"/>
    <property type="match status" value="1"/>
</dbReference>
<evidence type="ECO:0000256" key="9">
    <source>
        <dbReference type="ARBA" id="ARBA00022989"/>
    </source>
</evidence>
<comment type="similarity">
    <text evidence="11">Belongs to the protein kinase superfamily. CMGC Ser/Thr protein kinase family. Lammer subfamily.</text>
</comment>
<evidence type="ECO:0000256" key="4">
    <source>
        <dbReference type="ARBA" id="ARBA00022679"/>
    </source>
</evidence>
<evidence type="ECO:0000256" key="1">
    <source>
        <dbReference type="ARBA" id="ARBA00004648"/>
    </source>
</evidence>
<dbReference type="GO" id="GO:0005524">
    <property type="term" value="F:ATP binding"/>
    <property type="evidence" value="ECO:0007669"/>
    <property type="project" value="UniProtKB-UniRule"/>
</dbReference>
<feature type="compositionally biased region" description="Low complexity" evidence="14">
    <location>
        <begin position="1406"/>
        <end position="1420"/>
    </location>
</feature>
<dbReference type="InterPro" id="IPR008271">
    <property type="entry name" value="Ser/Thr_kinase_AS"/>
</dbReference>
<evidence type="ECO:0000259" key="15">
    <source>
        <dbReference type="PROSITE" id="PS50011"/>
    </source>
</evidence>